<gene>
    <name evidence="2" type="ORF">CFP56_009940</name>
</gene>
<dbReference type="Pfam" id="PF02201">
    <property type="entry name" value="SWIB"/>
    <property type="match status" value="1"/>
</dbReference>
<dbReference type="AlphaFoldDB" id="A0AAW0L2L4"/>
<dbReference type="InterPro" id="IPR036885">
    <property type="entry name" value="SWIB_MDM2_dom_sf"/>
</dbReference>
<evidence type="ECO:0000313" key="3">
    <source>
        <dbReference type="Proteomes" id="UP000237347"/>
    </source>
</evidence>
<protein>
    <recommendedName>
        <fullName evidence="1">DM2 domain-containing protein</fullName>
    </recommendedName>
</protein>
<name>A0AAW0L2L4_QUESU</name>
<dbReference type="EMBL" id="PKMF04000174">
    <property type="protein sequence ID" value="KAK7845129.1"/>
    <property type="molecule type" value="Genomic_DNA"/>
</dbReference>
<accession>A0AAW0L2L4</accession>
<comment type="caution">
    <text evidence="2">The sequence shown here is derived from an EMBL/GenBank/DDBJ whole genome shotgun (WGS) entry which is preliminary data.</text>
</comment>
<dbReference type="Gene3D" id="1.10.245.10">
    <property type="entry name" value="SWIB/MDM2 domain"/>
    <property type="match status" value="1"/>
</dbReference>
<evidence type="ECO:0000313" key="2">
    <source>
        <dbReference type="EMBL" id="KAK7845129.1"/>
    </source>
</evidence>
<dbReference type="Proteomes" id="UP000237347">
    <property type="component" value="Unassembled WGS sequence"/>
</dbReference>
<sequence>MDSWEFQILSVLQEAHRQEALETTKNYKEMPQYKCLHQCFYQSSRRSVSLTATKARSNIGSQKVVQFSPQLGKFLDGATESSRTHAVKKVWEHIKLRHLQDPGTLTCHSRSLEFSNREPMVDDRVGQVSRATSFNVAKPVTLSSVEDAGEGFVLQRLERNFHYLLKLNASQLTRLDQYLCSSDRDAT</sequence>
<organism evidence="2 3">
    <name type="scientific">Quercus suber</name>
    <name type="common">Cork oak</name>
    <dbReference type="NCBI Taxonomy" id="58331"/>
    <lineage>
        <taxon>Eukaryota</taxon>
        <taxon>Viridiplantae</taxon>
        <taxon>Streptophyta</taxon>
        <taxon>Embryophyta</taxon>
        <taxon>Tracheophyta</taxon>
        <taxon>Spermatophyta</taxon>
        <taxon>Magnoliopsida</taxon>
        <taxon>eudicotyledons</taxon>
        <taxon>Gunneridae</taxon>
        <taxon>Pentapetalae</taxon>
        <taxon>rosids</taxon>
        <taxon>fabids</taxon>
        <taxon>Fagales</taxon>
        <taxon>Fagaceae</taxon>
        <taxon>Quercus</taxon>
    </lineage>
</organism>
<dbReference type="SUPFAM" id="SSF47592">
    <property type="entry name" value="SWIB/MDM2 domain"/>
    <property type="match status" value="1"/>
</dbReference>
<proteinExistence type="predicted"/>
<dbReference type="CDD" id="cd10567">
    <property type="entry name" value="SWIB-MDM2_like"/>
    <property type="match status" value="1"/>
</dbReference>
<keyword evidence="3" id="KW-1185">Reference proteome</keyword>
<evidence type="ECO:0000259" key="1">
    <source>
        <dbReference type="Pfam" id="PF02201"/>
    </source>
</evidence>
<dbReference type="InterPro" id="IPR003121">
    <property type="entry name" value="SWIB_MDM2_domain"/>
</dbReference>
<reference evidence="2 3" key="1">
    <citation type="journal article" date="2018" name="Sci. Data">
        <title>The draft genome sequence of cork oak.</title>
        <authorList>
            <person name="Ramos A.M."/>
            <person name="Usie A."/>
            <person name="Barbosa P."/>
            <person name="Barros P.M."/>
            <person name="Capote T."/>
            <person name="Chaves I."/>
            <person name="Simoes F."/>
            <person name="Abreu I."/>
            <person name="Carrasquinho I."/>
            <person name="Faro C."/>
            <person name="Guimaraes J.B."/>
            <person name="Mendonca D."/>
            <person name="Nobrega F."/>
            <person name="Rodrigues L."/>
            <person name="Saibo N.J.M."/>
            <person name="Varela M.C."/>
            <person name="Egas C."/>
            <person name="Matos J."/>
            <person name="Miguel C.M."/>
            <person name="Oliveira M.M."/>
            <person name="Ricardo C.P."/>
            <person name="Goncalves S."/>
        </authorList>
    </citation>
    <scope>NUCLEOTIDE SEQUENCE [LARGE SCALE GENOMIC DNA]</scope>
    <source>
        <strain evidence="3">cv. HL8</strain>
    </source>
</reference>
<feature type="domain" description="DM2" evidence="1">
    <location>
        <begin position="64"/>
        <end position="102"/>
    </location>
</feature>